<dbReference type="InterPro" id="IPR011604">
    <property type="entry name" value="PDDEXK-like_dom_sf"/>
</dbReference>
<dbReference type="Gene3D" id="3.10.10.10">
    <property type="entry name" value="HIV Type 1 Reverse Transcriptase, subunit A, domain 1"/>
    <property type="match status" value="1"/>
</dbReference>
<gene>
    <name evidence="1" type="ORF">PR048_009191</name>
</gene>
<dbReference type="InterPro" id="IPR011335">
    <property type="entry name" value="Restrct_endonuc-II-like"/>
</dbReference>
<accession>A0ABQ9I0A0</accession>
<sequence>MDQLREAWLKSFQHLRLEFATWAEGVTSRSDFRKYRTTVAQTTWRQNKPRAHHGMHICQTEGEKEEEILTCSIARVKPHYIPESKEVGVTRKQAVNIEKLSLSQSSSQEWHSQGRSRLTASSEFACYKKLSYVSAVAYGQKQEAKDRMIYSNLNDKHVPVFFLCGLVIDPGLPVVDRTEHPMYGLLEIRCPKSIINLTLQDTCSDTKFCCTQLNGSLHLKRNHKYHFQVQGQLYITGHPNCTSSSCPTNNCAWQWWAELSIRRGGVANLSIELTNSQYNSAITLSPKKDSIWRFYVDIRLLNRIMHNPLPPYISVKDALSSLGQPKYLPHRT</sequence>
<dbReference type="InterPro" id="IPR051703">
    <property type="entry name" value="NF-kappa-B_Signaling_Reg"/>
</dbReference>
<dbReference type="EMBL" id="JARBHB010000003">
    <property type="protein sequence ID" value="KAJ8889690.1"/>
    <property type="molecule type" value="Genomic_DNA"/>
</dbReference>
<dbReference type="InterPro" id="IPR043502">
    <property type="entry name" value="DNA/RNA_pol_sf"/>
</dbReference>
<comment type="caution">
    <text evidence="1">The sequence shown here is derived from an EMBL/GenBank/DDBJ whole genome shotgun (WGS) entry which is preliminary data.</text>
</comment>
<proteinExistence type="predicted"/>
<dbReference type="PANTHER" id="PTHR46609">
    <property type="entry name" value="EXONUCLEASE, PHAGE-TYPE/RECB, C-TERMINAL DOMAIN-CONTAINING PROTEIN"/>
    <property type="match status" value="1"/>
</dbReference>
<evidence type="ECO:0000313" key="1">
    <source>
        <dbReference type="EMBL" id="KAJ8889690.1"/>
    </source>
</evidence>
<dbReference type="Gene3D" id="3.90.320.10">
    <property type="match status" value="1"/>
</dbReference>
<reference evidence="1 2" key="1">
    <citation type="submission" date="2023-02" db="EMBL/GenBank/DDBJ databases">
        <title>LHISI_Scaffold_Assembly.</title>
        <authorList>
            <person name="Stuart O.P."/>
            <person name="Cleave R."/>
            <person name="Magrath M.J.L."/>
            <person name="Mikheyev A.S."/>
        </authorList>
    </citation>
    <scope>NUCLEOTIDE SEQUENCE [LARGE SCALE GENOMIC DNA]</scope>
    <source>
        <strain evidence="1">Daus_M_001</strain>
        <tissue evidence="1">Leg muscle</tissue>
    </source>
</reference>
<protein>
    <submittedName>
        <fullName evidence="1">Uncharacterized protein</fullName>
    </submittedName>
</protein>
<name>A0ABQ9I0A0_9NEOP</name>
<dbReference type="PANTHER" id="PTHR46609:SF8">
    <property type="entry name" value="YQAJ VIRAL RECOMBINASE DOMAIN-CONTAINING PROTEIN"/>
    <property type="match status" value="1"/>
</dbReference>
<dbReference type="SUPFAM" id="SSF52980">
    <property type="entry name" value="Restriction endonuclease-like"/>
    <property type="match status" value="1"/>
</dbReference>
<organism evidence="1 2">
    <name type="scientific">Dryococelus australis</name>
    <dbReference type="NCBI Taxonomy" id="614101"/>
    <lineage>
        <taxon>Eukaryota</taxon>
        <taxon>Metazoa</taxon>
        <taxon>Ecdysozoa</taxon>
        <taxon>Arthropoda</taxon>
        <taxon>Hexapoda</taxon>
        <taxon>Insecta</taxon>
        <taxon>Pterygota</taxon>
        <taxon>Neoptera</taxon>
        <taxon>Polyneoptera</taxon>
        <taxon>Phasmatodea</taxon>
        <taxon>Verophasmatodea</taxon>
        <taxon>Anareolatae</taxon>
        <taxon>Phasmatidae</taxon>
        <taxon>Eurycanthinae</taxon>
        <taxon>Dryococelus</taxon>
    </lineage>
</organism>
<evidence type="ECO:0000313" key="2">
    <source>
        <dbReference type="Proteomes" id="UP001159363"/>
    </source>
</evidence>
<keyword evidence="2" id="KW-1185">Reference proteome</keyword>
<dbReference type="Proteomes" id="UP001159363">
    <property type="component" value="Chromosome 3"/>
</dbReference>
<dbReference type="SUPFAM" id="SSF56672">
    <property type="entry name" value="DNA/RNA polymerases"/>
    <property type="match status" value="1"/>
</dbReference>